<sequence>MLDCMRMADRAWMKITQKTMKNYFEKVDFSSVERESDEEQEFQTETRQYEEWEKVSKILKLFKTTTFEKFTEFDSEVQVCGLMIRSFLKQFLRRRVMRKRWMFQ</sequence>
<dbReference type="EMBL" id="BGPR01020070">
    <property type="protein sequence ID" value="GBN83727.1"/>
    <property type="molecule type" value="Genomic_DNA"/>
</dbReference>
<accession>A0A4Y2S6T9</accession>
<evidence type="ECO:0000313" key="2">
    <source>
        <dbReference type="Proteomes" id="UP000499080"/>
    </source>
</evidence>
<protein>
    <recommendedName>
        <fullName evidence="3">DDE-1 domain-containing protein</fullName>
    </recommendedName>
</protein>
<name>A0A4Y2S6T9_ARAVE</name>
<dbReference type="Proteomes" id="UP000499080">
    <property type="component" value="Unassembled WGS sequence"/>
</dbReference>
<gene>
    <name evidence="1" type="ORF">AVEN_107368_1</name>
</gene>
<proteinExistence type="predicted"/>
<reference evidence="1 2" key="1">
    <citation type="journal article" date="2019" name="Sci. Rep.">
        <title>Orb-weaving spider Araneus ventricosus genome elucidates the spidroin gene catalogue.</title>
        <authorList>
            <person name="Kono N."/>
            <person name="Nakamura H."/>
            <person name="Ohtoshi R."/>
            <person name="Moran D.A.P."/>
            <person name="Shinohara A."/>
            <person name="Yoshida Y."/>
            <person name="Fujiwara M."/>
            <person name="Mori M."/>
            <person name="Tomita M."/>
            <person name="Arakawa K."/>
        </authorList>
    </citation>
    <scope>NUCLEOTIDE SEQUENCE [LARGE SCALE GENOMIC DNA]</scope>
</reference>
<evidence type="ECO:0008006" key="3">
    <source>
        <dbReference type="Google" id="ProtNLM"/>
    </source>
</evidence>
<comment type="caution">
    <text evidence="1">The sequence shown here is derived from an EMBL/GenBank/DDBJ whole genome shotgun (WGS) entry which is preliminary data.</text>
</comment>
<dbReference type="AlphaFoldDB" id="A0A4Y2S6T9"/>
<organism evidence="1 2">
    <name type="scientific">Araneus ventricosus</name>
    <name type="common">Orbweaver spider</name>
    <name type="synonym">Epeira ventricosa</name>
    <dbReference type="NCBI Taxonomy" id="182803"/>
    <lineage>
        <taxon>Eukaryota</taxon>
        <taxon>Metazoa</taxon>
        <taxon>Ecdysozoa</taxon>
        <taxon>Arthropoda</taxon>
        <taxon>Chelicerata</taxon>
        <taxon>Arachnida</taxon>
        <taxon>Araneae</taxon>
        <taxon>Araneomorphae</taxon>
        <taxon>Entelegynae</taxon>
        <taxon>Araneoidea</taxon>
        <taxon>Araneidae</taxon>
        <taxon>Araneus</taxon>
    </lineage>
</organism>
<evidence type="ECO:0000313" key="1">
    <source>
        <dbReference type="EMBL" id="GBN83727.1"/>
    </source>
</evidence>
<keyword evidence="2" id="KW-1185">Reference proteome</keyword>